<dbReference type="Gene3D" id="3.40.50.1390">
    <property type="entry name" value="Resolvase, N-terminal catalytic domain"/>
    <property type="match status" value="1"/>
</dbReference>
<evidence type="ECO:0000313" key="4">
    <source>
        <dbReference type="EMBL" id="AVQ31732.1"/>
    </source>
</evidence>
<feature type="domain" description="Resolvase/invertase-type recombinase catalytic" evidence="2">
    <location>
        <begin position="6"/>
        <end position="154"/>
    </location>
</feature>
<dbReference type="InterPro" id="IPR038109">
    <property type="entry name" value="DNA_bind_recomb_sf"/>
</dbReference>
<dbReference type="PANTHER" id="PTHR30461:SF23">
    <property type="entry name" value="DNA RECOMBINASE-RELATED"/>
    <property type="match status" value="1"/>
</dbReference>
<dbReference type="Pfam" id="PF00239">
    <property type="entry name" value="Resolvase"/>
    <property type="match status" value="1"/>
</dbReference>
<dbReference type="InterPro" id="IPR025827">
    <property type="entry name" value="Zn_ribbon_recom_dom"/>
</dbReference>
<feature type="coiled-coil region" evidence="1">
    <location>
        <begin position="351"/>
        <end position="417"/>
    </location>
</feature>
<protein>
    <submittedName>
        <fullName evidence="4">Recombinase family protein</fullName>
    </submittedName>
</protein>
<dbReference type="RefSeq" id="WP_005948074.1">
    <property type="nucleotide sequence ID" value="NZ_CP028103.1"/>
</dbReference>
<dbReference type="Gene3D" id="3.90.1750.20">
    <property type="entry name" value="Putative Large Serine Recombinase, Chain B, Domain 2"/>
    <property type="match status" value="1"/>
</dbReference>
<accession>A0ABM6U5W6</accession>
<dbReference type="PANTHER" id="PTHR30461">
    <property type="entry name" value="DNA-INVERTASE FROM LAMBDOID PROPHAGE"/>
    <property type="match status" value="1"/>
</dbReference>
<dbReference type="Proteomes" id="UP000241238">
    <property type="component" value="Chromosome"/>
</dbReference>
<dbReference type="PROSITE" id="PS51736">
    <property type="entry name" value="RECOMBINASES_3"/>
    <property type="match status" value="1"/>
</dbReference>
<dbReference type="Pfam" id="PF13408">
    <property type="entry name" value="Zn_ribbon_recom"/>
    <property type="match status" value="1"/>
</dbReference>
<dbReference type="InterPro" id="IPR050639">
    <property type="entry name" value="SSR_resolvase"/>
</dbReference>
<dbReference type="GeneID" id="77468539"/>
<dbReference type="SUPFAM" id="SSF53041">
    <property type="entry name" value="Resolvase-like"/>
    <property type="match status" value="1"/>
</dbReference>
<dbReference type="Pfam" id="PF07508">
    <property type="entry name" value="Recombinase"/>
    <property type="match status" value="1"/>
</dbReference>
<evidence type="ECO:0000259" key="2">
    <source>
        <dbReference type="PROSITE" id="PS51736"/>
    </source>
</evidence>
<proteinExistence type="predicted"/>
<organism evidence="4 5">
    <name type="scientific">Fusobacterium varium ATCC 27725</name>
    <dbReference type="NCBI Taxonomy" id="469618"/>
    <lineage>
        <taxon>Bacteria</taxon>
        <taxon>Fusobacteriati</taxon>
        <taxon>Fusobacteriota</taxon>
        <taxon>Fusobacteriia</taxon>
        <taxon>Fusobacteriales</taxon>
        <taxon>Fusobacteriaceae</taxon>
        <taxon>Fusobacterium</taxon>
    </lineage>
</organism>
<evidence type="ECO:0000259" key="3">
    <source>
        <dbReference type="PROSITE" id="PS51737"/>
    </source>
</evidence>
<keyword evidence="5" id="KW-1185">Reference proteome</keyword>
<reference evidence="5" key="1">
    <citation type="journal article" date="2018" name="MSphere">
        <title>Fusobacterium Genomics Using MinION and Illumina Sequencing Enables Genome Completion and Correction.</title>
        <authorList>
            <person name="Todd S.M."/>
            <person name="Settlage R.E."/>
            <person name="Lahmers K.K."/>
            <person name="Slade D.J."/>
        </authorList>
    </citation>
    <scope>NUCLEOTIDE SEQUENCE [LARGE SCALE GENOMIC DNA]</scope>
    <source>
        <strain evidence="5">ATCC 27725</strain>
    </source>
</reference>
<gene>
    <name evidence="4" type="ORF">C4N18_11100</name>
</gene>
<dbReference type="InterPro" id="IPR011109">
    <property type="entry name" value="DNA_bind_recombinase_dom"/>
</dbReference>
<dbReference type="InterPro" id="IPR036162">
    <property type="entry name" value="Resolvase-like_N_sf"/>
</dbReference>
<dbReference type="PROSITE" id="PS51737">
    <property type="entry name" value="RECOMBINASE_DNA_BIND"/>
    <property type="match status" value="1"/>
</dbReference>
<dbReference type="SMART" id="SM00857">
    <property type="entry name" value="Resolvase"/>
    <property type="match status" value="1"/>
</dbReference>
<dbReference type="EMBL" id="CP028103">
    <property type="protein sequence ID" value="AVQ31732.1"/>
    <property type="molecule type" value="Genomic_DNA"/>
</dbReference>
<feature type="domain" description="Recombinase" evidence="3">
    <location>
        <begin position="161"/>
        <end position="273"/>
    </location>
</feature>
<dbReference type="InterPro" id="IPR006119">
    <property type="entry name" value="Resolv_N"/>
</dbReference>
<sequence>MKETKKAIAYFRVSTDMQRDDLSLETQEKGGEIFARDNGIEIVKKFTDVMSGGNRNRKGFLEAQKYLEDHKNEIDYFIAYDVSRIARDAFAFLSLFNKLNILGVKLKLINNPNLDSDSPMGKLILTILAAIFEFFRFDNADRVRDNMIIRVKEGKRMNNAPFAYRMINKKMVVVPEEAELIKFIYNEYLKGHGIVALERMTGKDRSTIKQWLNNKVYAGYNVFGARKMNKTTFKPMKNPDTNKIVEAKGDWEPIIDIETWEKVATRMNNNKEFRIRNMEKTSYLLSGLLFHTCGSKFRGNAGRKGTYYYRCIGCNRSIKTDIIDEKVLNELFNNEFLKELNKSTGKVENKKEKELIKLKNYKISLKNKEKKLIDLYTEDLISKDEYINRKNEIKNSIINTEAELILLENEKEEKKQNVDFSKMFIAALSNLKNAESKQEANKILKMIIKKIEIDDNKEVFIHLNF</sequence>
<dbReference type="CDD" id="cd00338">
    <property type="entry name" value="Ser_Recombinase"/>
    <property type="match status" value="1"/>
</dbReference>
<evidence type="ECO:0000313" key="5">
    <source>
        <dbReference type="Proteomes" id="UP000241238"/>
    </source>
</evidence>
<name>A0ABM6U5W6_FUSVA</name>
<evidence type="ECO:0000256" key="1">
    <source>
        <dbReference type="SAM" id="Coils"/>
    </source>
</evidence>
<keyword evidence="1" id="KW-0175">Coiled coil</keyword>